<keyword evidence="1" id="KW-1133">Transmembrane helix</keyword>
<evidence type="ECO:0000313" key="2">
    <source>
        <dbReference type="EMBL" id="MQA39008.1"/>
    </source>
</evidence>
<gene>
    <name evidence="2" type="ORF">GEV02_12660</name>
</gene>
<feature type="transmembrane region" description="Helical" evidence="1">
    <location>
        <begin position="20"/>
        <end position="44"/>
    </location>
</feature>
<accession>A0A6A7N2D9</accession>
<name>A0A6A7N2D9_9BURK</name>
<keyword evidence="3" id="KW-1185">Reference proteome</keyword>
<dbReference type="Proteomes" id="UP000440498">
    <property type="component" value="Unassembled WGS sequence"/>
</dbReference>
<proteinExistence type="predicted"/>
<organism evidence="2 3">
    <name type="scientific">Rugamonas aquatica</name>
    <dbReference type="NCBI Taxonomy" id="2743357"/>
    <lineage>
        <taxon>Bacteria</taxon>
        <taxon>Pseudomonadati</taxon>
        <taxon>Pseudomonadota</taxon>
        <taxon>Betaproteobacteria</taxon>
        <taxon>Burkholderiales</taxon>
        <taxon>Oxalobacteraceae</taxon>
        <taxon>Telluria group</taxon>
        <taxon>Rugamonas</taxon>
    </lineage>
</organism>
<reference evidence="2 3" key="1">
    <citation type="submission" date="2019-10" db="EMBL/GenBank/DDBJ databases">
        <title>Two novel species isolated from a subtropical stream in China.</title>
        <authorList>
            <person name="Lu H."/>
        </authorList>
    </citation>
    <scope>NUCLEOTIDE SEQUENCE [LARGE SCALE GENOMIC DNA]</scope>
    <source>
        <strain evidence="2 3">FT29W</strain>
    </source>
</reference>
<dbReference type="RefSeq" id="WP_152838306.1">
    <property type="nucleotide sequence ID" value="NZ_WHUG01000004.1"/>
</dbReference>
<evidence type="ECO:0000256" key="1">
    <source>
        <dbReference type="SAM" id="Phobius"/>
    </source>
</evidence>
<dbReference type="EMBL" id="WHUG01000004">
    <property type="protein sequence ID" value="MQA39008.1"/>
    <property type="molecule type" value="Genomic_DNA"/>
</dbReference>
<evidence type="ECO:0000313" key="3">
    <source>
        <dbReference type="Proteomes" id="UP000440498"/>
    </source>
</evidence>
<protein>
    <submittedName>
        <fullName evidence="2">Uncharacterized protein</fullName>
    </submittedName>
</protein>
<comment type="caution">
    <text evidence="2">The sequence shown here is derived from an EMBL/GenBank/DDBJ whole genome shotgun (WGS) entry which is preliminary data.</text>
</comment>
<sequence>MSDAGYWEMGNFDPAAKIPIIAMTVTTSVIMAKSLINVFAVGLLASSNIRVTIYIPIMMLSAGIIELLVRQGRADSPDDYRKIDNWKSIQLY</sequence>
<keyword evidence="1" id="KW-0812">Transmembrane</keyword>
<feature type="transmembrane region" description="Helical" evidence="1">
    <location>
        <begin position="51"/>
        <end position="69"/>
    </location>
</feature>
<dbReference type="AlphaFoldDB" id="A0A6A7N2D9"/>
<keyword evidence="1" id="KW-0472">Membrane</keyword>